<dbReference type="PANTHER" id="PTHR48024">
    <property type="entry name" value="GEO13361P1-RELATED"/>
    <property type="match status" value="1"/>
</dbReference>
<dbReference type="InterPro" id="IPR050886">
    <property type="entry name" value="RNA-binding_reg"/>
</dbReference>
<keyword evidence="6" id="KW-1185">Reference proteome</keyword>
<dbReference type="VEuPathDB" id="TriTrypDB:ADEAN_000616100"/>
<dbReference type="InterPro" id="IPR000504">
    <property type="entry name" value="RRM_dom"/>
</dbReference>
<evidence type="ECO:0000256" key="3">
    <source>
        <dbReference type="PROSITE-ProRule" id="PRU00176"/>
    </source>
</evidence>
<organism evidence="5 6">
    <name type="scientific">Angomonas deanei</name>
    <dbReference type="NCBI Taxonomy" id="59799"/>
    <lineage>
        <taxon>Eukaryota</taxon>
        <taxon>Discoba</taxon>
        <taxon>Euglenozoa</taxon>
        <taxon>Kinetoplastea</taxon>
        <taxon>Metakinetoplastina</taxon>
        <taxon>Trypanosomatida</taxon>
        <taxon>Trypanosomatidae</taxon>
        <taxon>Strigomonadinae</taxon>
        <taxon>Angomonas</taxon>
    </lineage>
</organism>
<feature type="domain" description="RRM" evidence="4">
    <location>
        <begin position="94"/>
        <end position="172"/>
    </location>
</feature>
<dbReference type="InterPro" id="IPR012677">
    <property type="entry name" value="Nucleotide-bd_a/b_plait_sf"/>
</dbReference>
<sequence length="193" mass="22225">MYYNSNGAPFQPEQNYNQGYNNSYLMHHQRPQQGMHPQNLMPMNISPTNQNYMPIPNIPCQQNYNYPVPTNAPANFANENEKASFPTEDDRYQKQLIVNYLAPDVTTAELHCLFARFGPLDGARIIFDRQTKLPRGFGFVYYRHPDSAQMAINSMNGFQFHGKRLKVSYSTNPLNIISSNSQQDSQENSTNFQ</sequence>
<keyword evidence="2 3" id="KW-0694">RNA-binding</keyword>
<dbReference type="GO" id="GO:0005737">
    <property type="term" value="C:cytoplasm"/>
    <property type="evidence" value="ECO:0007669"/>
    <property type="project" value="UniProtKB-ARBA"/>
</dbReference>
<dbReference type="PROSITE" id="PS50102">
    <property type="entry name" value="RRM"/>
    <property type="match status" value="1"/>
</dbReference>
<dbReference type="GO" id="GO:0010629">
    <property type="term" value="P:negative regulation of gene expression"/>
    <property type="evidence" value="ECO:0007669"/>
    <property type="project" value="UniProtKB-ARBA"/>
</dbReference>
<reference evidence="5 6" key="1">
    <citation type="submission" date="2020-08" db="EMBL/GenBank/DDBJ databases">
        <authorList>
            <person name="Newling K."/>
            <person name="Davey J."/>
            <person name="Forrester S."/>
        </authorList>
    </citation>
    <scope>NUCLEOTIDE SEQUENCE [LARGE SCALE GENOMIC DNA]</scope>
    <source>
        <strain evidence="6">Crithidia deanei Carvalho (ATCC PRA-265)</strain>
    </source>
</reference>
<dbReference type="GO" id="GO:0003729">
    <property type="term" value="F:mRNA binding"/>
    <property type="evidence" value="ECO:0007669"/>
    <property type="project" value="UniProtKB-ARBA"/>
</dbReference>
<evidence type="ECO:0000256" key="2">
    <source>
        <dbReference type="ARBA" id="ARBA00022884"/>
    </source>
</evidence>
<evidence type="ECO:0000259" key="4">
    <source>
        <dbReference type="PROSITE" id="PS50102"/>
    </source>
</evidence>
<accession>A0A7G2CFR8</accession>
<dbReference type="SUPFAM" id="SSF54928">
    <property type="entry name" value="RNA-binding domain, RBD"/>
    <property type="match status" value="1"/>
</dbReference>
<dbReference type="Pfam" id="PF00076">
    <property type="entry name" value="RRM_1"/>
    <property type="match status" value="1"/>
</dbReference>
<proteinExistence type="predicted"/>
<dbReference type="EMBL" id="LR877155">
    <property type="protein sequence ID" value="CAD2218670.1"/>
    <property type="molecule type" value="Genomic_DNA"/>
</dbReference>
<dbReference type="GO" id="GO:0005634">
    <property type="term" value="C:nucleus"/>
    <property type="evidence" value="ECO:0007669"/>
    <property type="project" value="TreeGrafter"/>
</dbReference>
<evidence type="ECO:0000313" key="6">
    <source>
        <dbReference type="Proteomes" id="UP000515908"/>
    </source>
</evidence>
<dbReference type="FunFam" id="3.30.70.330:FF:000383">
    <property type="entry name" value="Sex lethal, isoform D"/>
    <property type="match status" value="1"/>
</dbReference>
<gene>
    <name evidence="5" type="ORF">ADEAN_000616100</name>
</gene>
<dbReference type="PANTHER" id="PTHR48024:SF43">
    <property type="entry name" value="PROTEIN RBP6, PUTATIVE-RELATED"/>
    <property type="match status" value="1"/>
</dbReference>
<dbReference type="AlphaFoldDB" id="A0A7G2CFR8"/>
<dbReference type="Gene3D" id="3.30.70.330">
    <property type="match status" value="1"/>
</dbReference>
<dbReference type="InterPro" id="IPR035979">
    <property type="entry name" value="RBD_domain_sf"/>
</dbReference>
<dbReference type="GO" id="GO:0009967">
    <property type="term" value="P:positive regulation of signal transduction"/>
    <property type="evidence" value="ECO:0007669"/>
    <property type="project" value="UniProtKB-ARBA"/>
</dbReference>
<dbReference type="Proteomes" id="UP000515908">
    <property type="component" value="Chromosome 11"/>
</dbReference>
<protein>
    <submittedName>
        <fullName evidence="5">RNA recognition motif. (A.k.a. RRM, RBD, or RNP domain), putative</fullName>
    </submittedName>
</protein>
<dbReference type="SMART" id="SM00360">
    <property type="entry name" value="RRM"/>
    <property type="match status" value="1"/>
</dbReference>
<name>A0A7G2CFR8_9TRYP</name>
<evidence type="ECO:0000256" key="1">
    <source>
        <dbReference type="ARBA" id="ARBA00022737"/>
    </source>
</evidence>
<evidence type="ECO:0000313" key="5">
    <source>
        <dbReference type="EMBL" id="CAD2218670.1"/>
    </source>
</evidence>
<keyword evidence="1" id="KW-0677">Repeat</keyword>